<dbReference type="PANTHER" id="PTHR24148:SF81">
    <property type="entry name" value="HETEROKARYON INCOMPATIBILITY DOMAIN-CONTAINING PROTEIN"/>
    <property type="match status" value="1"/>
</dbReference>
<comment type="caution">
    <text evidence="3">The sequence shown here is derived from an EMBL/GenBank/DDBJ whole genome shotgun (WGS) entry which is preliminary data.</text>
</comment>
<feature type="region of interest" description="Disordered" evidence="1">
    <location>
        <begin position="72"/>
        <end position="102"/>
    </location>
</feature>
<evidence type="ECO:0000259" key="2">
    <source>
        <dbReference type="Pfam" id="PF06985"/>
    </source>
</evidence>
<keyword evidence="4" id="KW-1185">Reference proteome</keyword>
<evidence type="ECO:0000256" key="1">
    <source>
        <dbReference type="SAM" id="MobiDB-lite"/>
    </source>
</evidence>
<organism evidence="3 4">
    <name type="scientific">Clonostachys byssicola</name>
    <dbReference type="NCBI Taxonomy" id="160290"/>
    <lineage>
        <taxon>Eukaryota</taxon>
        <taxon>Fungi</taxon>
        <taxon>Dikarya</taxon>
        <taxon>Ascomycota</taxon>
        <taxon>Pezizomycotina</taxon>
        <taxon>Sordariomycetes</taxon>
        <taxon>Hypocreomycetidae</taxon>
        <taxon>Hypocreales</taxon>
        <taxon>Bionectriaceae</taxon>
        <taxon>Clonostachys</taxon>
    </lineage>
</organism>
<feature type="compositionally biased region" description="Polar residues" evidence="1">
    <location>
        <begin position="72"/>
        <end position="84"/>
    </location>
</feature>
<gene>
    <name evidence="3" type="ORF">CBYS24578_00014038</name>
</gene>
<dbReference type="EMBL" id="CABFNO020001273">
    <property type="protein sequence ID" value="CAG9976095.1"/>
    <property type="molecule type" value="Genomic_DNA"/>
</dbReference>
<feature type="domain" description="Heterokaryon incompatibility" evidence="2">
    <location>
        <begin position="142"/>
        <end position="290"/>
    </location>
</feature>
<proteinExistence type="predicted"/>
<dbReference type="OrthoDB" id="2157530at2759"/>
<evidence type="ECO:0000313" key="3">
    <source>
        <dbReference type="EMBL" id="CAG9976095.1"/>
    </source>
</evidence>
<accession>A0A9N9XXK9</accession>
<dbReference type="InterPro" id="IPR052895">
    <property type="entry name" value="HetReg/Transcr_Mod"/>
</dbReference>
<dbReference type="InterPro" id="IPR010730">
    <property type="entry name" value="HET"/>
</dbReference>
<sequence>MQRWHKTDCTKPDVVTLADKVPRCQACHSRPQIEQLISSKASTSSVPLVPPDLPSGQMDLWWPRAVPYSTSMTTNSEAGSQHLSAPTAAKEKSEKSSLPAAPYGTTLKSDEFRLIFLEPAETPDSPVHLTLEVYNLDDCPEYEAVSYTWAGENGDNTLSQPIYVGPFWDILLQTKNCWAMLQFMRPLRIPRMIWVDAICINQGDTLERSMQVVNMGNIYSACSRVVVYLGPHIAMPLFDRHPRRRMLHEFETEEIKPCFPNHGSGSQFSPSSLRDILKLRYFSRIWVIQEFLLSQRVVLRIGDIDFWADSTTATHFSLKVPGWDWETTAATWVQFTSQRTSTEMNLGELLEMSSASRSTDPRDRIFGLLGIFPEMETQSPFQRSRTNESLLSIRGEIQADYSLSCQQIFIGFFAFYLLNKDQPNILYRASCLSQSKPGYPTWAPNWESATPWKTLFQEPKLTSDALFKGIKNLPEYLLVDKEGYFLQYRVAFDIYELRGPGSTYIEKERHWRKGAFIDASTASLNVNLTQYMTISRPLERVGTIDELHLFCMRYDCFSVYMVSEKRLDRVLTGRGNEELFILNINGFSIIYLLLRRQTDEHGAVTYKLISACPRVQILILVQRNTSHHIPNFGELRLGDLQCSVYDAIENCRHFLDIKLMDYRLERRDRGILVGITAIRDFVPVLKQLYQQRSQQRSQRDMGLHWPKNVREAKIRRFEHSISEAFIQCVDRKLSPRLDNTYVTISMSTRWEICHIYLFRSTEKHFSDNQHKTWEYRIKDSGPAWESPYLSPSVYDNLLGSSVERRLEIRFPMSWVFQSLFTNPFWRISKLLFKEMDMLSGHFGTIGDDLWSLVVDESELDPDLRFVSLPNHKPFPYAYIQVKDLFAQLGMKMNTCMVCIE</sequence>
<protein>
    <recommendedName>
        <fullName evidence="2">Heterokaryon incompatibility domain-containing protein</fullName>
    </recommendedName>
</protein>
<reference evidence="3" key="1">
    <citation type="submission" date="2021-10" db="EMBL/GenBank/DDBJ databases">
        <authorList>
            <person name="Piombo E."/>
        </authorList>
    </citation>
    <scope>NUCLEOTIDE SEQUENCE</scope>
</reference>
<dbReference type="Pfam" id="PF06985">
    <property type="entry name" value="HET"/>
    <property type="match status" value="1"/>
</dbReference>
<name>A0A9N9XXK9_9HYPO</name>
<evidence type="ECO:0000313" key="4">
    <source>
        <dbReference type="Proteomes" id="UP000754883"/>
    </source>
</evidence>
<dbReference type="AlphaFoldDB" id="A0A9N9XXK9"/>
<dbReference type="Proteomes" id="UP000754883">
    <property type="component" value="Unassembled WGS sequence"/>
</dbReference>
<dbReference type="PANTHER" id="PTHR24148">
    <property type="entry name" value="ANKYRIN REPEAT DOMAIN-CONTAINING PROTEIN 39 HOMOLOG-RELATED"/>
    <property type="match status" value="1"/>
</dbReference>